<evidence type="ECO:0008006" key="5">
    <source>
        <dbReference type="Google" id="ProtNLM"/>
    </source>
</evidence>
<dbReference type="SUPFAM" id="SSF47616">
    <property type="entry name" value="GST C-terminal domain-like"/>
    <property type="match status" value="1"/>
</dbReference>
<reference evidence="3" key="1">
    <citation type="submission" date="2021-10" db="EMBL/GenBank/DDBJ databases">
        <authorList>
            <person name="Piombo E."/>
        </authorList>
    </citation>
    <scope>NUCLEOTIDE SEQUENCE</scope>
</reference>
<gene>
    <name evidence="3" type="ORF">CBYS24578_00017047</name>
</gene>
<protein>
    <recommendedName>
        <fullName evidence="5">GST N-terminal domain-containing protein</fullName>
    </recommendedName>
</protein>
<dbReference type="InterPro" id="IPR004045">
    <property type="entry name" value="Glutathione_S-Trfase_N"/>
</dbReference>
<dbReference type="Proteomes" id="UP000754883">
    <property type="component" value="Unassembled WGS sequence"/>
</dbReference>
<dbReference type="SUPFAM" id="SSF52833">
    <property type="entry name" value="Thioredoxin-like"/>
    <property type="match status" value="1"/>
</dbReference>
<dbReference type="InterPro" id="IPR054416">
    <property type="entry name" value="GST_UstS-like_C"/>
</dbReference>
<name>A0A9N9UEE1_9HYPO</name>
<dbReference type="Gene3D" id="3.40.30.10">
    <property type="entry name" value="Glutaredoxin"/>
    <property type="match status" value="1"/>
</dbReference>
<feature type="domain" description="Glutathione S-transferase UstS-like C-terminal" evidence="2">
    <location>
        <begin position="116"/>
        <end position="218"/>
    </location>
</feature>
<accession>A0A9N9UEE1</accession>
<keyword evidence="4" id="KW-1185">Reference proteome</keyword>
<dbReference type="OrthoDB" id="4951845at2759"/>
<dbReference type="EMBL" id="CABFNO020001395">
    <property type="protein sequence ID" value="CAG9985612.1"/>
    <property type="molecule type" value="Genomic_DNA"/>
</dbReference>
<dbReference type="InterPro" id="IPR036249">
    <property type="entry name" value="Thioredoxin-like_sf"/>
</dbReference>
<dbReference type="Gene3D" id="1.20.1050.10">
    <property type="match status" value="1"/>
</dbReference>
<evidence type="ECO:0000313" key="3">
    <source>
        <dbReference type="EMBL" id="CAG9985612.1"/>
    </source>
</evidence>
<evidence type="ECO:0000313" key="4">
    <source>
        <dbReference type="Proteomes" id="UP000754883"/>
    </source>
</evidence>
<organism evidence="3 4">
    <name type="scientific">Clonostachys byssicola</name>
    <dbReference type="NCBI Taxonomy" id="160290"/>
    <lineage>
        <taxon>Eukaryota</taxon>
        <taxon>Fungi</taxon>
        <taxon>Dikarya</taxon>
        <taxon>Ascomycota</taxon>
        <taxon>Pezizomycotina</taxon>
        <taxon>Sordariomycetes</taxon>
        <taxon>Hypocreomycetidae</taxon>
        <taxon>Hypocreales</taxon>
        <taxon>Bionectriaceae</taxon>
        <taxon>Clonostachys</taxon>
    </lineage>
</organism>
<dbReference type="Pfam" id="PF22041">
    <property type="entry name" value="GST_C_7"/>
    <property type="match status" value="1"/>
</dbReference>
<comment type="caution">
    <text evidence="3">The sequence shown here is derived from an EMBL/GenBank/DDBJ whole genome shotgun (WGS) entry which is preliminary data.</text>
</comment>
<evidence type="ECO:0000259" key="2">
    <source>
        <dbReference type="Pfam" id="PF22041"/>
    </source>
</evidence>
<proteinExistence type="predicted"/>
<dbReference type="Pfam" id="PF13409">
    <property type="entry name" value="GST_N_2"/>
    <property type="match status" value="1"/>
</dbReference>
<dbReference type="AlphaFoldDB" id="A0A9N9UEE1"/>
<evidence type="ECO:0000259" key="1">
    <source>
        <dbReference type="Pfam" id="PF13409"/>
    </source>
</evidence>
<sequence>MASGRFTLIDIPTKEPRKCWSLNPWKTRMLLHYKSIDYETEWVEYPHLQARLEPFVAPNASGHKFSSPALKLPNGTYLMDSYVIAEAIERSHTTPSLHLGNPLQQPLLDALHKLDVVLEPVYKTRVPKVYLSEISREYFERTRFERVGTSLERFEKENPLNLVFKKLAPIFRELNDIVKKNQGPFILGEEVSYADFILGGWLLFFKGMGDDVWDGLLESSGEQKLYEGVLQALSSWTKRDN</sequence>
<dbReference type="InterPro" id="IPR036282">
    <property type="entry name" value="Glutathione-S-Trfase_C_sf"/>
</dbReference>
<feature type="domain" description="GST N-terminal" evidence="1">
    <location>
        <begin position="20"/>
        <end position="90"/>
    </location>
</feature>